<dbReference type="GO" id="GO:0005524">
    <property type="term" value="F:ATP binding"/>
    <property type="evidence" value="ECO:0007669"/>
    <property type="project" value="UniProtKB-KW"/>
</dbReference>
<name>A0A7V0Z6X3_UNCW3</name>
<dbReference type="InterPro" id="IPR012763">
    <property type="entry name" value="DNA_pol_III_sug/sutau_N"/>
</dbReference>
<dbReference type="FunFam" id="3.40.50.300:FF:000014">
    <property type="entry name" value="DNA polymerase III subunit gamma/tau"/>
    <property type="match status" value="1"/>
</dbReference>
<comment type="subunit">
    <text evidence="11">DNA polymerase III contains a core (composed of alpha, epsilon and theta chains) that associates with a tau subunit. This core dimerizes to form the POLIII' complex. PolIII' associates with the gamma complex (composed of gamma, delta, delta', psi and chi chains) and with the beta chain to form the complete DNA polymerase III complex.</text>
</comment>
<dbReference type="PANTHER" id="PTHR11669">
    <property type="entry name" value="REPLICATION FACTOR C / DNA POLYMERASE III GAMMA-TAU SUBUNIT"/>
    <property type="match status" value="1"/>
</dbReference>
<dbReference type="InterPro" id="IPR005790">
    <property type="entry name" value="DNA_polIII_delta"/>
</dbReference>
<dbReference type="GO" id="GO:0046872">
    <property type="term" value="F:metal ion binding"/>
    <property type="evidence" value="ECO:0007669"/>
    <property type="project" value="UniProtKB-KW"/>
</dbReference>
<accession>A0A7V0Z6X3</accession>
<dbReference type="CDD" id="cd18137">
    <property type="entry name" value="HLD_clamp_pol_III_gamma_tau"/>
    <property type="match status" value="1"/>
</dbReference>
<evidence type="ECO:0000256" key="5">
    <source>
        <dbReference type="ARBA" id="ARBA00022723"/>
    </source>
</evidence>
<evidence type="ECO:0000256" key="4">
    <source>
        <dbReference type="ARBA" id="ARBA00022705"/>
    </source>
</evidence>
<dbReference type="PRINTS" id="PR00300">
    <property type="entry name" value="CLPPROTEASEA"/>
</dbReference>
<dbReference type="Gene3D" id="1.10.8.60">
    <property type="match status" value="1"/>
</dbReference>
<dbReference type="InterPro" id="IPR045085">
    <property type="entry name" value="HLD_clamp_pol_III_gamma_tau"/>
</dbReference>
<gene>
    <name evidence="11 13" type="primary">dnaX</name>
    <name evidence="13" type="ORF">ENP86_09665</name>
</gene>
<dbReference type="InterPro" id="IPR008921">
    <property type="entry name" value="DNA_pol3_clamp-load_cplx_C"/>
</dbReference>
<evidence type="ECO:0000313" key="13">
    <source>
        <dbReference type="EMBL" id="HDY59801.1"/>
    </source>
</evidence>
<dbReference type="EC" id="2.7.7.7" evidence="11"/>
<evidence type="ECO:0000256" key="10">
    <source>
        <dbReference type="ARBA" id="ARBA00049244"/>
    </source>
</evidence>
<dbReference type="InterPro" id="IPR001270">
    <property type="entry name" value="ClpA/B"/>
</dbReference>
<evidence type="ECO:0000256" key="7">
    <source>
        <dbReference type="ARBA" id="ARBA00022833"/>
    </source>
</evidence>
<dbReference type="EMBL" id="DSKY01000022">
    <property type="protein sequence ID" value="HDY59801.1"/>
    <property type="molecule type" value="Genomic_DNA"/>
</dbReference>
<keyword evidence="5" id="KW-0479">Metal-binding</keyword>
<dbReference type="Gene3D" id="1.20.272.10">
    <property type="match status" value="1"/>
</dbReference>
<dbReference type="InterPro" id="IPR027417">
    <property type="entry name" value="P-loop_NTPase"/>
</dbReference>
<keyword evidence="4 11" id="KW-0235">DNA replication</keyword>
<evidence type="ECO:0000256" key="8">
    <source>
        <dbReference type="ARBA" id="ARBA00022840"/>
    </source>
</evidence>
<dbReference type="CDD" id="cd00009">
    <property type="entry name" value="AAA"/>
    <property type="match status" value="1"/>
</dbReference>
<keyword evidence="7" id="KW-0862">Zinc</keyword>
<dbReference type="NCBIfam" id="NF004046">
    <property type="entry name" value="PRK05563.1"/>
    <property type="match status" value="1"/>
</dbReference>
<protein>
    <recommendedName>
        <fullName evidence="11">DNA polymerase III subunit gamma/tau</fullName>
        <ecNumber evidence="11">2.7.7.7</ecNumber>
    </recommendedName>
</protein>
<evidence type="ECO:0000256" key="11">
    <source>
        <dbReference type="RuleBase" id="RU364063"/>
    </source>
</evidence>
<dbReference type="GO" id="GO:0003677">
    <property type="term" value="F:DNA binding"/>
    <property type="evidence" value="ECO:0007669"/>
    <property type="project" value="InterPro"/>
</dbReference>
<reference evidence="13" key="1">
    <citation type="journal article" date="2020" name="mSystems">
        <title>Genome- and Community-Level Interaction Insights into Carbon Utilization and Element Cycling Functions of Hydrothermarchaeota in Hydrothermal Sediment.</title>
        <authorList>
            <person name="Zhou Z."/>
            <person name="Liu Y."/>
            <person name="Xu W."/>
            <person name="Pan J."/>
            <person name="Luo Z.H."/>
            <person name="Li M."/>
        </authorList>
    </citation>
    <scope>NUCLEOTIDE SEQUENCE [LARGE SCALE GENOMIC DNA]</scope>
    <source>
        <strain evidence="13">SpSt-258</strain>
    </source>
</reference>
<dbReference type="Pfam" id="PF22608">
    <property type="entry name" value="DNAX_ATPase_lid"/>
    <property type="match status" value="1"/>
</dbReference>
<dbReference type="Pfam" id="PF12169">
    <property type="entry name" value="DNA_pol3_gamma3"/>
    <property type="match status" value="1"/>
</dbReference>
<sequence>MAHRVFSLKYRPQNFDELTGQNHIVLSLKGAINSGAIGHAFLFAGPRGVGKTTTARILAKSLNCINGPTVNPCQECPSCKEITTSRSVDVIEIDGASNRGIDEIRNLRESIKYAPLHGKYKIYIIDEVHMLTAEAFNALLKTLEEPPPSVVFILATTNPAKVPATIVSRCQRFTFKRLSITEISQRLKKIAEKEGIEITDKALYYLALRSDGSIRDGESILEQLTSFSEGKITEEDVFKLIGFLSVDYYIELINKIVQNDLKGMVLLLNKGIEDGADVLEIYKGLVGYLRKTLLAHIGLDYELIESTPEEINLLKNIDLNIPRIINLIETSLRFEDIIKRSINPRIALELLFTQLIINPQINNKTYPEKGNQDIFQTQKVLSNKERLIAYLSKKSPKISAIIYQTDLVINGNNVEISAYNDFQHKELAANQKLLTEALKNILNQDVNLKINIVEAQKKSNNITDTIITMFDGEEVR</sequence>
<dbReference type="SUPFAM" id="SSF52540">
    <property type="entry name" value="P-loop containing nucleoside triphosphate hydrolases"/>
    <property type="match status" value="1"/>
</dbReference>
<keyword evidence="6 11" id="KW-0547">Nucleotide-binding</keyword>
<evidence type="ECO:0000256" key="9">
    <source>
        <dbReference type="ARBA" id="ARBA00022932"/>
    </source>
</evidence>
<comment type="caution">
    <text evidence="13">The sequence shown here is derived from an EMBL/GenBank/DDBJ whole genome shotgun (WGS) entry which is preliminary data.</text>
</comment>
<keyword evidence="8 11" id="KW-0067">ATP-binding</keyword>
<keyword evidence="9 11" id="KW-0239">DNA-directed DNA polymerase</keyword>
<dbReference type="FunFam" id="1.10.8.60:FF:000013">
    <property type="entry name" value="DNA polymerase III subunit gamma/tau"/>
    <property type="match status" value="1"/>
</dbReference>
<comment type="catalytic activity">
    <reaction evidence="10 11">
        <text>DNA(n) + a 2'-deoxyribonucleoside 5'-triphosphate = DNA(n+1) + diphosphate</text>
        <dbReference type="Rhea" id="RHEA:22508"/>
        <dbReference type="Rhea" id="RHEA-COMP:17339"/>
        <dbReference type="Rhea" id="RHEA-COMP:17340"/>
        <dbReference type="ChEBI" id="CHEBI:33019"/>
        <dbReference type="ChEBI" id="CHEBI:61560"/>
        <dbReference type="ChEBI" id="CHEBI:173112"/>
        <dbReference type="EC" id="2.7.7.7"/>
    </reaction>
</comment>
<evidence type="ECO:0000256" key="6">
    <source>
        <dbReference type="ARBA" id="ARBA00022741"/>
    </source>
</evidence>
<dbReference type="InterPro" id="IPR050238">
    <property type="entry name" value="DNA_Rep/Repair_Clamp_Loader"/>
</dbReference>
<dbReference type="InterPro" id="IPR022754">
    <property type="entry name" value="DNA_pol_III_gamma-3"/>
</dbReference>
<dbReference type="GO" id="GO:0009360">
    <property type="term" value="C:DNA polymerase III complex"/>
    <property type="evidence" value="ECO:0007669"/>
    <property type="project" value="InterPro"/>
</dbReference>
<dbReference type="SUPFAM" id="SSF48019">
    <property type="entry name" value="post-AAA+ oligomerization domain-like"/>
    <property type="match status" value="1"/>
</dbReference>
<keyword evidence="3 11" id="KW-0548">Nucleotidyltransferase</keyword>
<evidence type="ECO:0000256" key="2">
    <source>
        <dbReference type="ARBA" id="ARBA00022679"/>
    </source>
</evidence>
<dbReference type="AlphaFoldDB" id="A0A7V0Z6X3"/>
<dbReference type="GO" id="GO:0006261">
    <property type="term" value="P:DNA-templated DNA replication"/>
    <property type="evidence" value="ECO:0007669"/>
    <property type="project" value="TreeGrafter"/>
</dbReference>
<evidence type="ECO:0000256" key="1">
    <source>
        <dbReference type="ARBA" id="ARBA00006360"/>
    </source>
</evidence>
<comment type="similarity">
    <text evidence="1 11">Belongs to the DnaX/STICHEL family.</text>
</comment>
<dbReference type="PANTHER" id="PTHR11669:SF0">
    <property type="entry name" value="PROTEIN STICHEL-LIKE 2"/>
    <property type="match status" value="1"/>
</dbReference>
<dbReference type="Pfam" id="PF13177">
    <property type="entry name" value="DNA_pol3_delta2"/>
    <property type="match status" value="1"/>
</dbReference>
<organism evidence="13">
    <name type="scientific">candidate division WOR-3 bacterium</name>
    <dbReference type="NCBI Taxonomy" id="2052148"/>
    <lineage>
        <taxon>Bacteria</taxon>
        <taxon>Bacteria division WOR-3</taxon>
    </lineage>
</organism>
<dbReference type="SMART" id="SM00382">
    <property type="entry name" value="AAA"/>
    <property type="match status" value="1"/>
</dbReference>
<proteinExistence type="inferred from homology"/>
<comment type="function">
    <text evidence="11">DNA polymerase III is a complex, multichain enzyme responsible for most of the replicative synthesis in bacteria. This DNA polymerase also exhibits 3' to 5' exonuclease activity.</text>
</comment>
<evidence type="ECO:0000256" key="3">
    <source>
        <dbReference type="ARBA" id="ARBA00022695"/>
    </source>
</evidence>
<dbReference type="GO" id="GO:0003887">
    <property type="term" value="F:DNA-directed DNA polymerase activity"/>
    <property type="evidence" value="ECO:0007669"/>
    <property type="project" value="UniProtKB-KW"/>
</dbReference>
<feature type="domain" description="AAA+ ATPase" evidence="12">
    <location>
        <begin position="37"/>
        <end position="179"/>
    </location>
</feature>
<dbReference type="NCBIfam" id="TIGR01128">
    <property type="entry name" value="holA"/>
    <property type="match status" value="1"/>
</dbReference>
<evidence type="ECO:0000259" key="12">
    <source>
        <dbReference type="SMART" id="SM00382"/>
    </source>
</evidence>
<keyword evidence="2 11" id="KW-0808">Transferase</keyword>
<dbReference type="NCBIfam" id="TIGR02397">
    <property type="entry name" value="dnaX_nterm"/>
    <property type="match status" value="1"/>
</dbReference>
<dbReference type="InterPro" id="IPR003593">
    <property type="entry name" value="AAA+_ATPase"/>
</dbReference>
<dbReference type="Gene3D" id="3.40.50.300">
    <property type="entry name" value="P-loop containing nucleotide triphosphate hydrolases"/>
    <property type="match status" value="1"/>
</dbReference>